<dbReference type="STRING" id="337701.SAMN05444398_1163"/>
<organism evidence="1 2">
    <name type="scientific">Roseovarius pacificus</name>
    <dbReference type="NCBI Taxonomy" id="337701"/>
    <lineage>
        <taxon>Bacteria</taxon>
        <taxon>Pseudomonadati</taxon>
        <taxon>Pseudomonadota</taxon>
        <taxon>Alphaproteobacteria</taxon>
        <taxon>Rhodobacterales</taxon>
        <taxon>Roseobacteraceae</taxon>
        <taxon>Roseovarius</taxon>
    </lineage>
</organism>
<protein>
    <submittedName>
        <fullName evidence="1">Uncharacterized protein</fullName>
    </submittedName>
</protein>
<keyword evidence="2" id="KW-1185">Reference proteome</keyword>
<dbReference type="Gene3D" id="1.20.1290.10">
    <property type="entry name" value="AhpD-like"/>
    <property type="match status" value="1"/>
</dbReference>
<dbReference type="RefSeq" id="WP_073037054.1">
    <property type="nucleotide sequence ID" value="NZ_BMLR01000016.1"/>
</dbReference>
<gene>
    <name evidence="1" type="ORF">SAMN05444398_1163</name>
</gene>
<proteinExistence type="predicted"/>
<accession>A0A1M7IMJ4</accession>
<sequence length="166" mass="18024">MPYLLMATLARLLLEGHAWQGQASTGTRQTSADASPKPALMEAHHADPTMASMYEDIRETLGLHFVNTDYRAFARWPSYFAPAWADLKGALTGPGYADAVEHVHRVAIDMAIALPNPAGLTSRALRDAAKADAELDDVLSVVQLFQWLLPGLALNVSFLRAQIATP</sequence>
<dbReference type="EMBL" id="FRBR01000016">
    <property type="protein sequence ID" value="SHM41899.1"/>
    <property type="molecule type" value="Genomic_DNA"/>
</dbReference>
<dbReference type="OrthoDB" id="7328355at2"/>
<dbReference type="AlphaFoldDB" id="A0A1M7IMJ4"/>
<evidence type="ECO:0000313" key="1">
    <source>
        <dbReference type="EMBL" id="SHM41899.1"/>
    </source>
</evidence>
<dbReference type="InterPro" id="IPR029032">
    <property type="entry name" value="AhpD-like"/>
</dbReference>
<name>A0A1M7IMJ4_9RHOB</name>
<dbReference type="Proteomes" id="UP000183974">
    <property type="component" value="Unassembled WGS sequence"/>
</dbReference>
<evidence type="ECO:0000313" key="2">
    <source>
        <dbReference type="Proteomes" id="UP000183974"/>
    </source>
</evidence>
<reference evidence="1 2" key="1">
    <citation type="submission" date="2016-11" db="EMBL/GenBank/DDBJ databases">
        <authorList>
            <person name="Jaros S."/>
            <person name="Januszkiewicz K."/>
            <person name="Wedrychowicz H."/>
        </authorList>
    </citation>
    <scope>NUCLEOTIDE SEQUENCE [LARGE SCALE GENOMIC DNA]</scope>
    <source>
        <strain evidence="1 2">DSM 29589</strain>
    </source>
</reference>